<dbReference type="OrthoDB" id="10256289at2759"/>
<evidence type="ECO:0000259" key="4">
    <source>
        <dbReference type="Pfam" id="PF04811"/>
    </source>
</evidence>
<comment type="similarity">
    <text evidence="1 3">Belongs to the SEC23/SEC24 family. SEC23 subfamily.</text>
</comment>
<keyword evidence="3" id="KW-0968">Cytoplasmic vesicle</keyword>
<evidence type="ECO:0000313" key="6">
    <source>
        <dbReference type="Proteomes" id="UP000190274"/>
    </source>
</evidence>
<sequence length="669" mass="74487">MLLSTFDVVPTSRLEAELQMPYLHEPGHFDVLYESNNDVEELRTRQVLQACSSCGAALMDKCAIIQEQWVCVFCQTYNPLTEKATATPYEVEVPSTESSGSPVSPAPYEVLIIDLYTDTPQELASLKDAIVSKIRNCDPTFLFGLITIHPNSSVSAHTATGALSFAGQDAAILDSAKKFDLSYFKKVLPALPDLLLPKEQLVSKLMGLAYPQHHCVKAQRAQRALGLALLLGSAYSRTPDNLPQSSAFVSGPCTVGPGKVIPKKINFHMRQHHDIDAHKDKYFRPARTFFQKVASAIQVQLFISNLDQVGVVEMAPACQQINQFDSFCDKRFKDLALRFWPQGSINNEITVFASKGLLIDGCYGMVSKLPPSRKAYSDTPAGVAGTNRWRSSTSMPSLAFSFCIDTWATKAGSVDVVPAYLAIQIQQAFSRGSKRYLKVDSVILSTTNKNNIEVRSVEKSFNYSAALTCFMKRIAYDQLLLGHTHALDLQQWQITIDKLGARHFKASSRNHAKYIELLYRLKCTALLQKRNTSPDEAAIFQNIILTQSSNVLELLCKPRVVVFANDTKVEVASLDEQLLQQREVMCVDCGIVILLRYLQEDNTLESARNYANTLLTARTLPAKLEETVIKGSQDRYLISRLIPEGNLNTEDTSLCEYRGVIRKLAQCIQ</sequence>
<dbReference type="Gene3D" id="1.20.120.730">
    <property type="entry name" value="Sec23/Sec24 helical domain"/>
    <property type="match status" value="1"/>
</dbReference>
<evidence type="ECO:0000256" key="2">
    <source>
        <dbReference type="ARBA" id="ARBA00022490"/>
    </source>
</evidence>
<dbReference type="Proteomes" id="UP000190274">
    <property type="component" value="Chromosome E"/>
</dbReference>
<dbReference type="GO" id="GO:0090110">
    <property type="term" value="P:COPII-coated vesicle cargo loading"/>
    <property type="evidence" value="ECO:0007669"/>
    <property type="project" value="TreeGrafter"/>
</dbReference>
<dbReference type="GO" id="GO:0030127">
    <property type="term" value="C:COPII vesicle coat"/>
    <property type="evidence" value="ECO:0007669"/>
    <property type="project" value="InterPro"/>
</dbReference>
<keyword evidence="3" id="KW-0333">Golgi apparatus</keyword>
<dbReference type="InterPro" id="IPR037364">
    <property type="entry name" value="Sec23"/>
</dbReference>
<name>A0A1G4JCL8_9SACH</name>
<dbReference type="GO" id="GO:0006886">
    <property type="term" value="P:intracellular protein transport"/>
    <property type="evidence" value="ECO:0007669"/>
    <property type="project" value="InterPro"/>
</dbReference>
<protein>
    <recommendedName>
        <fullName evidence="3">Protein transport protein SEC23</fullName>
    </recommendedName>
</protein>
<reference evidence="6" key="1">
    <citation type="submission" date="2016-03" db="EMBL/GenBank/DDBJ databases">
        <authorList>
            <person name="Devillers H."/>
        </authorList>
    </citation>
    <scope>NUCLEOTIDE SEQUENCE [LARGE SCALE GENOMIC DNA]</scope>
</reference>
<dbReference type="Gene3D" id="3.40.50.410">
    <property type="entry name" value="von Willebrand factor, type A domain"/>
    <property type="match status" value="1"/>
</dbReference>
<keyword evidence="3" id="KW-0813">Transport</keyword>
<feature type="domain" description="Sec23/Sec24 trunk" evidence="4">
    <location>
        <begin position="113"/>
        <end position="319"/>
    </location>
</feature>
<comment type="subcellular location">
    <subcellularLocation>
        <location evidence="3">Cytoplasm</location>
    </subcellularLocation>
    <subcellularLocation>
        <location evidence="3">Cytoplasmic vesicle</location>
        <location evidence="3">COPII-coated vesicle membrane</location>
        <topology evidence="3">Peripheral membrane protein</topology>
        <orientation evidence="3">Cytoplasmic side</orientation>
    </subcellularLocation>
    <subcellularLocation>
        <location evidence="3">Endoplasmic reticulum membrane</location>
        <topology evidence="3">Peripheral membrane protein</topology>
        <orientation evidence="3">Cytoplasmic side</orientation>
    </subcellularLocation>
    <subcellularLocation>
        <location evidence="3">Golgi apparatus membrane</location>
        <topology evidence="3">Peripheral membrane protein</topology>
        <orientation evidence="3">Cytoplasmic side</orientation>
    </subcellularLocation>
</comment>
<dbReference type="InterPro" id="IPR006896">
    <property type="entry name" value="Sec23/24_trunk_dom"/>
</dbReference>
<dbReference type="PANTHER" id="PTHR11141">
    <property type="entry name" value="PROTEIN TRANSPORT PROTEIN SEC23"/>
    <property type="match status" value="1"/>
</dbReference>
<dbReference type="GO" id="GO:0005789">
    <property type="term" value="C:endoplasmic reticulum membrane"/>
    <property type="evidence" value="ECO:0007669"/>
    <property type="project" value="UniProtKB-SubCell"/>
</dbReference>
<dbReference type="GO" id="GO:0070971">
    <property type="term" value="C:endoplasmic reticulum exit site"/>
    <property type="evidence" value="ECO:0007669"/>
    <property type="project" value="TreeGrafter"/>
</dbReference>
<dbReference type="InterPro" id="IPR036180">
    <property type="entry name" value="Gelsolin-like_dom_sf"/>
</dbReference>
<dbReference type="SUPFAM" id="SSF81995">
    <property type="entry name" value="beta-sandwich domain of Sec23/24"/>
    <property type="match status" value="1"/>
</dbReference>
<keyword evidence="3" id="KW-0931">ER-Golgi transport</keyword>
<comment type="function">
    <text evidence="3">Component of the coat protein complex II (COPII) which promotes the formation of transport vesicles from the endoplasmic reticulum (ER). The coat has two main functions, the physical deformation of the endoplasmic reticulum membrane into vesicles and the selection of cargo molecules.</text>
</comment>
<dbReference type="AlphaFoldDB" id="A0A1G4JCL8"/>
<dbReference type="Pfam" id="PF04811">
    <property type="entry name" value="Sec23_trunk"/>
    <property type="match status" value="1"/>
</dbReference>
<dbReference type="GO" id="GO:0005096">
    <property type="term" value="F:GTPase activator activity"/>
    <property type="evidence" value="ECO:0007669"/>
    <property type="project" value="TreeGrafter"/>
</dbReference>
<keyword evidence="3" id="KW-0653">Protein transport</keyword>
<keyword evidence="3" id="KW-0256">Endoplasmic reticulum</keyword>
<keyword evidence="3" id="KW-0862">Zinc</keyword>
<dbReference type="STRING" id="1266660.A0A1G4JCL8"/>
<keyword evidence="6" id="KW-1185">Reference proteome</keyword>
<evidence type="ECO:0000256" key="1">
    <source>
        <dbReference type="ARBA" id="ARBA00009210"/>
    </source>
</evidence>
<gene>
    <name evidence="5" type="ORF">LADA_0E06898G</name>
</gene>
<dbReference type="EMBL" id="LT598455">
    <property type="protein sequence ID" value="SCU87899.1"/>
    <property type="molecule type" value="Genomic_DNA"/>
</dbReference>
<organism evidence="5 6">
    <name type="scientific">Lachancea dasiensis</name>
    <dbReference type="NCBI Taxonomy" id="1072105"/>
    <lineage>
        <taxon>Eukaryota</taxon>
        <taxon>Fungi</taxon>
        <taxon>Dikarya</taxon>
        <taxon>Ascomycota</taxon>
        <taxon>Saccharomycotina</taxon>
        <taxon>Saccharomycetes</taxon>
        <taxon>Saccharomycetales</taxon>
        <taxon>Saccharomycetaceae</taxon>
        <taxon>Lachancea</taxon>
    </lineage>
</organism>
<dbReference type="PANTHER" id="PTHR11141:SF0">
    <property type="entry name" value="PROTEIN TRANSPORT PROTEIN SEC23"/>
    <property type="match status" value="1"/>
</dbReference>
<dbReference type="GO" id="GO:0000139">
    <property type="term" value="C:Golgi membrane"/>
    <property type="evidence" value="ECO:0007669"/>
    <property type="project" value="UniProtKB-SubCell"/>
</dbReference>
<keyword evidence="2 3" id="KW-0963">Cytoplasm</keyword>
<dbReference type="Gene3D" id="2.60.40.1670">
    <property type="entry name" value="beta-sandwich domain of Sec23/24"/>
    <property type="match status" value="1"/>
</dbReference>
<dbReference type="SUPFAM" id="SSF82919">
    <property type="entry name" value="Zn-finger domain of Sec23/24"/>
    <property type="match status" value="1"/>
</dbReference>
<dbReference type="InterPro" id="IPR036174">
    <property type="entry name" value="Znf_Sec23_Sec24_sf"/>
</dbReference>
<dbReference type="SUPFAM" id="SSF82754">
    <property type="entry name" value="C-terminal, gelsolin-like domain of Sec23/24"/>
    <property type="match status" value="1"/>
</dbReference>
<evidence type="ECO:0000256" key="3">
    <source>
        <dbReference type="RuleBase" id="RU365030"/>
    </source>
</evidence>
<dbReference type="Gene3D" id="2.30.30.380">
    <property type="entry name" value="Zn-finger domain of Sec23/24"/>
    <property type="match status" value="1"/>
</dbReference>
<dbReference type="SUPFAM" id="SSF53300">
    <property type="entry name" value="vWA-like"/>
    <property type="match status" value="1"/>
</dbReference>
<keyword evidence="3" id="KW-0472">Membrane</keyword>
<keyword evidence="3" id="KW-0479">Metal-binding</keyword>
<accession>A0A1G4JCL8</accession>
<proteinExistence type="inferred from homology"/>
<dbReference type="InterPro" id="IPR036465">
    <property type="entry name" value="vWFA_dom_sf"/>
</dbReference>
<evidence type="ECO:0000313" key="5">
    <source>
        <dbReference type="EMBL" id="SCU87899.1"/>
    </source>
</evidence>
<dbReference type="GO" id="GO:0008270">
    <property type="term" value="F:zinc ion binding"/>
    <property type="evidence" value="ECO:0007669"/>
    <property type="project" value="InterPro"/>
</dbReference>